<keyword evidence="4 5" id="KW-0413">Isomerase</keyword>
<evidence type="ECO:0000256" key="3">
    <source>
        <dbReference type="ARBA" id="ARBA00023110"/>
    </source>
</evidence>
<dbReference type="PANTHER" id="PTHR43811:SF19">
    <property type="entry name" value="39 KDA FK506-BINDING NUCLEAR PROTEIN"/>
    <property type="match status" value="1"/>
</dbReference>
<reference evidence="10 11" key="1">
    <citation type="submission" date="2014-11" db="EMBL/GenBank/DDBJ databases">
        <title>Draft Genome Sequence of Brevibacterium linens AE038-8.</title>
        <authorList>
            <person name="Maizel D."/>
            <person name="Utturkar S.M."/>
            <person name="Brown S.D."/>
            <person name="Ferrero M."/>
            <person name="Rosen B.P."/>
        </authorList>
    </citation>
    <scope>NUCLEOTIDE SEQUENCE [LARGE SCALE GENOMIC DNA]</scope>
    <source>
        <strain evidence="10 11">AE038-8</strain>
    </source>
</reference>
<evidence type="ECO:0000256" key="7">
    <source>
        <dbReference type="SAM" id="MobiDB-lite"/>
    </source>
</evidence>
<proteinExistence type="inferred from homology"/>
<dbReference type="EMBL" id="JTJZ01000015">
    <property type="protein sequence ID" value="KHS53515.1"/>
    <property type="molecule type" value="Genomic_DNA"/>
</dbReference>
<keyword evidence="3 5" id="KW-0697">Rotamase</keyword>
<evidence type="ECO:0000313" key="10">
    <source>
        <dbReference type="EMBL" id="KHS53515.1"/>
    </source>
</evidence>
<dbReference type="PROSITE" id="PS50059">
    <property type="entry name" value="FKBP_PPIASE"/>
    <property type="match status" value="1"/>
</dbReference>
<feature type="compositionally biased region" description="Basic and acidic residues" evidence="7">
    <location>
        <begin position="172"/>
        <end position="181"/>
    </location>
</feature>
<dbReference type="Pfam" id="PF00254">
    <property type="entry name" value="FKBP_C"/>
    <property type="match status" value="1"/>
</dbReference>
<evidence type="ECO:0000259" key="9">
    <source>
        <dbReference type="PROSITE" id="PS50059"/>
    </source>
</evidence>
<feature type="domain" description="PPIase FKBP-type" evidence="9">
    <location>
        <begin position="225"/>
        <end position="317"/>
    </location>
</feature>
<dbReference type="SUPFAM" id="SSF54534">
    <property type="entry name" value="FKBP-like"/>
    <property type="match status" value="2"/>
</dbReference>
<dbReference type="PROSITE" id="PS51257">
    <property type="entry name" value="PROKAR_LIPOPROTEIN"/>
    <property type="match status" value="1"/>
</dbReference>
<keyword evidence="11" id="KW-1185">Reference proteome</keyword>
<evidence type="ECO:0000256" key="5">
    <source>
        <dbReference type="PROSITE-ProRule" id="PRU00277"/>
    </source>
</evidence>
<feature type="signal peptide" evidence="8">
    <location>
        <begin position="1"/>
        <end position="22"/>
    </location>
</feature>
<sequence>MRTKVLSAIAAGLLLLSACGQGDESEDSTTPPPSVAAQDAKSTSLDDITVDGKIGKKPKVSFEAPLVIDETEKKVLKQGTGDKIAEGEQVTAQMTLVSGTTGKTVESSYDSDSAAGFPMDKSQISEDLFDALIDVKVGSRVMMSLNGSAEQGQASQTLVYVIDIEDTKKPLTRAEGKKADQSDNPVTVKWGDDGAPSISKPKGKKPTELETYTTIEGEGDEVKKGQSVAVKYSGWLWDDTSKTFDSNWKKGGQPFVVAPVGEAQVIDGWNEGLVGKKVGDQVVLVVPPDKGYGEQGSEPSIPGNATLIFVVDILSAQG</sequence>
<feature type="chain" id="PRO_5038620759" description="Peptidyl-prolyl cis-trans isomerase" evidence="8">
    <location>
        <begin position="23"/>
        <end position="318"/>
    </location>
</feature>
<accession>A0A0B9AD63</accession>
<comment type="catalytic activity">
    <reaction evidence="1 5 6">
        <text>[protein]-peptidylproline (omega=180) = [protein]-peptidylproline (omega=0)</text>
        <dbReference type="Rhea" id="RHEA:16237"/>
        <dbReference type="Rhea" id="RHEA-COMP:10747"/>
        <dbReference type="Rhea" id="RHEA-COMP:10748"/>
        <dbReference type="ChEBI" id="CHEBI:83833"/>
        <dbReference type="ChEBI" id="CHEBI:83834"/>
        <dbReference type="EC" id="5.2.1.8"/>
    </reaction>
</comment>
<dbReference type="STRING" id="1703.BLSMQ_2078"/>
<comment type="caution">
    <text evidence="10">The sequence shown here is derived from an EMBL/GenBank/DDBJ whole genome shotgun (WGS) entry which is preliminary data.</text>
</comment>
<evidence type="ECO:0000313" key="11">
    <source>
        <dbReference type="Proteomes" id="UP000031488"/>
    </source>
</evidence>
<name>A0A0B9AD63_BRELN</name>
<comment type="similarity">
    <text evidence="2 6">Belongs to the FKBP-type PPIase family.</text>
</comment>
<keyword evidence="8" id="KW-0732">Signal</keyword>
<dbReference type="Gene3D" id="3.10.50.40">
    <property type="match status" value="2"/>
</dbReference>
<organism evidence="10 11">
    <name type="scientific">Brevibacterium linens</name>
    <dbReference type="NCBI Taxonomy" id="1703"/>
    <lineage>
        <taxon>Bacteria</taxon>
        <taxon>Bacillati</taxon>
        <taxon>Actinomycetota</taxon>
        <taxon>Actinomycetes</taxon>
        <taxon>Micrococcales</taxon>
        <taxon>Brevibacteriaceae</taxon>
        <taxon>Brevibacterium</taxon>
    </lineage>
</organism>
<dbReference type="GO" id="GO:0003755">
    <property type="term" value="F:peptidyl-prolyl cis-trans isomerase activity"/>
    <property type="evidence" value="ECO:0007669"/>
    <property type="project" value="UniProtKB-UniRule"/>
</dbReference>
<dbReference type="EC" id="5.2.1.8" evidence="6"/>
<dbReference type="PATRIC" id="fig|1703.6.peg.889"/>
<dbReference type="InterPro" id="IPR046357">
    <property type="entry name" value="PPIase_dom_sf"/>
</dbReference>
<dbReference type="Proteomes" id="UP000031488">
    <property type="component" value="Unassembled WGS sequence"/>
</dbReference>
<protein>
    <recommendedName>
        <fullName evidence="6">Peptidyl-prolyl cis-trans isomerase</fullName>
        <ecNumber evidence="6">5.2.1.8</ecNumber>
    </recommendedName>
</protein>
<evidence type="ECO:0000256" key="6">
    <source>
        <dbReference type="RuleBase" id="RU003915"/>
    </source>
</evidence>
<evidence type="ECO:0000256" key="8">
    <source>
        <dbReference type="SAM" id="SignalP"/>
    </source>
</evidence>
<feature type="region of interest" description="Disordered" evidence="7">
    <location>
        <begin position="20"/>
        <end position="43"/>
    </location>
</feature>
<feature type="region of interest" description="Disordered" evidence="7">
    <location>
        <begin position="172"/>
        <end position="207"/>
    </location>
</feature>
<dbReference type="InterPro" id="IPR001179">
    <property type="entry name" value="PPIase_FKBP_dom"/>
</dbReference>
<evidence type="ECO:0000256" key="2">
    <source>
        <dbReference type="ARBA" id="ARBA00006577"/>
    </source>
</evidence>
<dbReference type="PANTHER" id="PTHR43811">
    <property type="entry name" value="FKBP-TYPE PEPTIDYL-PROLYL CIS-TRANS ISOMERASE FKPA"/>
    <property type="match status" value="1"/>
</dbReference>
<dbReference type="RefSeq" id="WP_235354938.1">
    <property type="nucleotide sequence ID" value="NZ_JBCLTJ010000008.1"/>
</dbReference>
<dbReference type="AlphaFoldDB" id="A0A0B9AD63"/>
<evidence type="ECO:0000256" key="4">
    <source>
        <dbReference type="ARBA" id="ARBA00023235"/>
    </source>
</evidence>
<gene>
    <name evidence="10" type="ORF">AE0388_1003</name>
</gene>
<evidence type="ECO:0000256" key="1">
    <source>
        <dbReference type="ARBA" id="ARBA00000971"/>
    </source>
</evidence>